<dbReference type="RefSeq" id="WP_375518212.1">
    <property type="nucleotide sequence ID" value="NZ_JBHIRY010000001.1"/>
</dbReference>
<accession>A0ABV5BV01</accession>
<dbReference type="EMBL" id="JBHIRY010000001">
    <property type="protein sequence ID" value="MFB5758960.1"/>
    <property type="molecule type" value="Genomic_DNA"/>
</dbReference>
<gene>
    <name evidence="2" type="ORF">ACE5LO_01005</name>
</gene>
<evidence type="ECO:0000313" key="2">
    <source>
        <dbReference type="EMBL" id="MFB5758960.1"/>
    </source>
</evidence>
<protein>
    <submittedName>
        <fullName evidence="2">Uncharacterized protein</fullName>
    </submittedName>
</protein>
<comment type="caution">
    <text evidence="2">The sequence shown here is derived from an EMBL/GenBank/DDBJ whole genome shotgun (WGS) entry which is preliminary data.</text>
</comment>
<evidence type="ECO:0000256" key="1">
    <source>
        <dbReference type="SAM" id="Coils"/>
    </source>
</evidence>
<reference evidence="2 3" key="1">
    <citation type="submission" date="2024-09" db="EMBL/GenBank/DDBJ databases">
        <title>Paenibacillus zeirhizospherea sp. nov., isolated from surface of the maize (Zea mays) roots in a horticulture field, Hungary.</title>
        <authorList>
            <person name="Marton D."/>
            <person name="Farkas M."/>
            <person name="Bedics A."/>
            <person name="Toth E."/>
            <person name="Tancsics A."/>
            <person name="Boka K."/>
            <person name="Marati G."/>
            <person name="Kriszt B."/>
            <person name="Cserhati M."/>
        </authorList>
    </citation>
    <scope>NUCLEOTIDE SEQUENCE [LARGE SCALE GENOMIC DNA]</scope>
    <source>
        <strain evidence="2 3">JCM 18446</strain>
    </source>
</reference>
<evidence type="ECO:0000313" key="3">
    <source>
        <dbReference type="Proteomes" id="UP001580430"/>
    </source>
</evidence>
<dbReference type="Proteomes" id="UP001580430">
    <property type="component" value="Unassembled WGS sequence"/>
</dbReference>
<keyword evidence="3" id="KW-1185">Reference proteome</keyword>
<proteinExistence type="predicted"/>
<name>A0ABV5BV01_9BACL</name>
<feature type="coiled-coil region" evidence="1">
    <location>
        <begin position="8"/>
        <end position="35"/>
    </location>
</feature>
<sequence>MFFKEMSDEELNNEIEKTNSNIVALQNKLRMLTHEKERRIARNYPWEYPDIRFQKE</sequence>
<keyword evidence="1" id="KW-0175">Coiled coil</keyword>
<organism evidence="2 3">
    <name type="scientific">Paenibacillus medicaginis</name>
    <dbReference type="NCBI Taxonomy" id="1470560"/>
    <lineage>
        <taxon>Bacteria</taxon>
        <taxon>Bacillati</taxon>
        <taxon>Bacillota</taxon>
        <taxon>Bacilli</taxon>
        <taxon>Bacillales</taxon>
        <taxon>Paenibacillaceae</taxon>
        <taxon>Paenibacillus</taxon>
    </lineage>
</organism>